<name>A0A0B0EL16_9BACT</name>
<evidence type="ECO:0000313" key="1">
    <source>
        <dbReference type="EMBL" id="KHE93762.1"/>
    </source>
</evidence>
<dbReference type="AlphaFoldDB" id="A0A0B0EL16"/>
<dbReference type="Proteomes" id="UP000030652">
    <property type="component" value="Unassembled WGS sequence"/>
</dbReference>
<dbReference type="InterPro" id="IPR045397">
    <property type="entry name" value="TumE-like"/>
</dbReference>
<evidence type="ECO:0000313" key="2">
    <source>
        <dbReference type="Proteomes" id="UP000030652"/>
    </source>
</evidence>
<proteinExistence type="predicted"/>
<organism evidence="1 2">
    <name type="scientific">Candidatus Scalindua brodae</name>
    <dbReference type="NCBI Taxonomy" id="237368"/>
    <lineage>
        <taxon>Bacteria</taxon>
        <taxon>Pseudomonadati</taxon>
        <taxon>Planctomycetota</taxon>
        <taxon>Candidatus Brocadiia</taxon>
        <taxon>Candidatus Brocadiales</taxon>
        <taxon>Candidatus Scalinduaceae</taxon>
        <taxon>Candidatus Scalindua</taxon>
    </lineage>
</organism>
<comment type="caution">
    <text evidence="1">The sequence shown here is derived from an EMBL/GenBank/DDBJ whole genome shotgun (WGS) entry which is preliminary data.</text>
</comment>
<sequence>MTSRDKIYSQLSALAIGEFADIINGTKIIEGKLRILLKDESYIDIWLSVKKKGAYAYHWERKGVDGTIYRYNNLPDKEAKKLKTYPHHFHNKSEENIVESNLSDNPEEAVRDLLEFARSIIKR</sequence>
<dbReference type="EMBL" id="JRYO01000037">
    <property type="protein sequence ID" value="KHE93762.1"/>
    <property type="molecule type" value="Genomic_DNA"/>
</dbReference>
<accession>A0A0B0EL16</accession>
<reference evidence="1 2" key="1">
    <citation type="submission" date="2014-10" db="EMBL/GenBank/DDBJ databases">
        <title>Draft genome of anammox bacterium scalindua brodae, obtained using differential coverage binning of sequence data from two enrichment reactors.</title>
        <authorList>
            <person name="Speth D.R."/>
            <person name="Russ L."/>
            <person name="Kartal B."/>
            <person name="Op den Camp H.J."/>
            <person name="Dutilh B.E."/>
            <person name="Jetten M.S."/>
        </authorList>
    </citation>
    <scope>NUCLEOTIDE SEQUENCE [LARGE SCALE GENOMIC DNA]</scope>
    <source>
        <strain evidence="1">RU1</strain>
    </source>
</reference>
<dbReference type="Pfam" id="PF20126">
    <property type="entry name" value="TumE"/>
    <property type="match status" value="1"/>
</dbReference>
<protein>
    <submittedName>
        <fullName evidence="1">Uncharacterized protein</fullName>
    </submittedName>
</protein>
<dbReference type="eggNOG" id="ENOG5032ZY6">
    <property type="taxonomic scope" value="Bacteria"/>
</dbReference>
<gene>
    <name evidence="1" type="ORF">SCABRO_00495</name>
</gene>